<reference evidence="1" key="2">
    <citation type="journal article" date="2023" name="IMA Fungus">
        <title>Comparative genomic study of the Penicillium genus elucidates a diverse pangenome and 15 lateral gene transfer events.</title>
        <authorList>
            <person name="Petersen C."/>
            <person name="Sorensen T."/>
            <person name="Nielsen M.R."/>
            <person name="Sondergaard T.E."/>
            <person name="Sorensen J.L."/>
            <person name="Fitzpatrick D.A."/>
            <person name="Frisvad J.C."/>
            <person name="Nielsen K.L."/>
        </authorList>
    </citation>
    <scope>NUCLEOTIDE SEQUENCE</scope>
    <source>
        <strain evidence="1">IBT 35673</strain>
    </source>
</reference>
<protein>
    <submittedName>
        <fullName evidence="1">Uncharacterized protein</fullName>
    </submittedName>
</protein>
<dbReference type="AlphaFoldDB" id="A0A9W9Q2P0"/>
<name>A0A9W9Q2P0_PENBR</name>
<reference evidence="1" key="1">
    <citation type="submission" date="2022-12" db="EMBL/GenBank/DDBJ databases">
        <authorList>
            <person name="Petersen C."/>
        </authorList>
    </citation>
    <scope>NUCLEOTIDE SEQUENCE</scope>
    <source>
        <strain evidence="1">IBT 35673</strain>
    </source>
</reference>
<dbReference type="Proteomes" id="UP001147695">
    <property type="component" value="Unassembled WGS sequence"/>
</dbReference>
<evidence type="ECO:0000313" key="1">
    <source>
        <dbReference type="EMBL" id="KAJ5323199.1"/>
    </source>
</evidence>
<sequence>MVVALCSTSAPGEITRRNGVASACSIPTPYTGKVDGPRPHRCGDRSPGAFWCPASLESVDHWPLAIPDTQIPGGSRPAESAVRRRARGVRTLHPRTICRSQTAPRKGGLNGTPACGLVLRGLVGAIGWSSTSSRYAGDAVATGRLVRPFHLTTFYPPGVWASGPLGSLSWESRGALPMSYLVDSASSHMLVSKIKPCMSKYKQLVL</sequence>
<evidence type="ECO:0000313" key="2">
    <source>
        <dbReference type="Proteomes" id="UP001147695"/>
    </source>
</evidence>
<gene>
    <name evidence="1" type="ORF">N7452_011488</name>
</gene>
<comment type="caution">
    <text evidence="1">The sequence shown here is derived from an EMBL/GenBank/DDBJ whole genome shotgun (WGS) entry which is preliminary data.</text>
</comment>
<dbReference type="EMBL" id="JAPZBQ010000006">
    <property type="protein sequence ID" value="KAJ5323199.1"/>
    <property type="molecule type" value="Genomic_DNA"/>
</dbReference>
<accession>A0A9W9Q2P0</accession>
<organism evidence="1 2">
    <name type="scientific">Penicillium brevicompactum</name>
    <dbReference type="NCBI Taxonomy" id="5074"/>
    <lineage>
        <taxon>Eukaryota</taxon>
        <taxon>Fungi</taxon>
        <taxon>Dikarya</taxon>
        <taxon>Ascomycota</taxon>
        <taxon>Pezizomycotina</taxon>
        <taxon>Eurotiomycetes</taxon>
        <taxon>Eurotiomycetidae</taxon>
        <taxon>Eurotiales</taxon>
        <taxon>Aspergillaceae</taxon>
        <taxon>Penicillium</taxon>
    </lineage>
</organism>
<proteinExistence type="predicted"/>